<gene>
    <name evidence="1" type="ORF">HC757_00920</name>
</gene>
<dbReference type="Gene3D" id="3.40.50.10600">
    <property type="entry name" value="SpoIIaa-like domains"/>
    <property type="match status" value="1"/>
</dbReference>
<evidence type="ECO:0000313" key="1">
    <source>
        <dbReference type="EMBL" id="NMH63748.1"/>
    </source>
</evidence>
<protein>
    <submittedName>
        <fullName evidence="1">STAS/SEC14 domain-containing protein</fullName>
    </submittedName>
</protein>
<dbReference type="InterPro" id="IPR021866">
    <property type="entry name" value="SpoIIAA-like"/>
</dbReference>
<dbReference type="SUPFAM" id="SSF52091">
    <property type="entry name" value="SpoIIaa-like"/>
    <property type="match status" value="1"/>
</dbReference>
<dbReference type="EMBL" id="JAAXYH010000001">
    <property type="protein sequence ID" value="NMH63748.1"/>
    <property type="molecule type" value="Genomic_DNA"/>
</dbReference>
<sequence>MLELKAGFEHDTVAVKASGVISAQDYEEVLLPAIEAKLRDHASIRLWYEFSAQFEGISVGALWDDAVLGLFHLNDFSRIAIVADDPLMRTMAKTLASMIPCSVRVFGLAELNDAKLWFEQTPS</sequence>
<dbReference type="InterPro" id="IPR036513">
    <property type="entry name" value="STAS_dom_sf"/>
</dbReference>
<reference evidence="1" key="1">
    <citation type="submission" date="2020-04" db="EMBL/GenBank/DDBJ databases">
        <title>Description of Shewanella salipaludis sp. nov., isolated from a salt marsh.</title>
        <authorList>
            <person name="Park S."/>
            <person name="Yoon J.-H."/>
        </authorList>
    </citation>
    <scope>NUCLEOTIDE SEQUENCE</scope>
    <source>
        <strain evidence="1">SHSM-M6</strain>
    </source>
</reference>
<dbReference type="InterPro" id="IPR038396">
    <property type="entry name" value="SpoIIAA-like_sf"/>
</dbReference>
<accession>A0A972FV17</accession>
<organism evidence="1 2">
    <name type="scientific">Shewanella salipaludis</name>
    <dbReference type="NCBI Taxonomy" id="2723052"/>
    <lineage>
        <taxon>Bacteria</taxon>
        <taxon>Pseudomonadati</taxon>
        <taxon>Pseudomonadota</taxon>
        <taxon>Gammaproteobacteria</taxon>
        <taxon>Alteromonadales</taxon>
        <taxon>Shewanellaceae</taxon>
        <taxon>Shewanella</taxon>
    </lineage>
</organism>
<keyword evidence="2" id="KW-1185">Reference proteome</keyword>
<dbReference type="AlphaFoldDB" id="A0A972FV17"/>
<dbReference type="Proteomes" id="UP000737113">
    <property type="component" value="Unassembled WGS sequence"/>
</dbReference>
<comment type="caution">
    <text evidence="1">The sequence shown here is derived from an EMBL/GenBank/DDBJ whole genome shotgun (WGS) entry which is preliminary data.</text>
</comment>
<proteinExistence type="predicted"/>
<evidence type="ECO:0000313" key="2">
    <source>
        <dbReference type="Proteomes" id="UP000737113"/>
    </source>
</evidence>
<dbReference type="RefSeq" id="WP_169562378.1">
    <property type="nucleotide sequence ID" value="NZ_JAAXYH010000001.1"/>
</dbReference>
<dbReference type="Pfam" id="PF11964">
    <property type="entry name" value="SpoIIAA-like"/>
    <property type="match status" value="1"/>
</dbReference>
<name>A0A972FV17_9GAMM</name>